<dbReference type="GO" id="GO:0046872">
    <property type="term" value="F:metal ion binding"/>
    <property type="evidence" value="ECO:0007669"/>
    <property type="project" value="UniProtKB-KW"/>
</dbReference>
<dbReference type="InterPro" id="IPR005298">
    <property type="entry name" value="MAP_dom"/>
</dbReference>
<dbReference type="GO" id="GO:0008738">
    <property type="term" value="F:L-fuculose-phosphate aldolase activity"/>
    <property type="evidence" value="ECO:0007669"/>
    <property type="project" value="UniProtKB-EC"/>
</dbReference>
<dbReference type="PANTHER" id="PTHR22789">
    <property type="entry name" value="FUCULOSE PHOSPHATE ALDOLASE"/>
    <property type="match status" value="1"/>
</dbReference>
<evidence type="ECO:0000256" key="1">
    <source>
        <dbReference type="ARBA" id="ARBA00022723"/>
    </source>
</evidence>
<dbReference type="SUPFAM" id="SSF53639">
    <property type="entry name" value="AraD/HMP-PK domain-like"/>
    <property type="match status" value="1"/>
</dbReference>
<dbReference type="PATRIC" id="fig|55758.3.peg.58"/>
<gene>
    <name evidence="6" type="primary">fucA</name>
    <name evidence="6" type="ORF">MBFIL_00500</name>
</gene>
<evidence type="ECO:0000256" key="4">
    <source>
        <dbReference type="ARBA" id="ARBA00023239"/>
    </source>
</evidence>
<dbReference type="RefSeq" id="WP_066970240.1">
    <property type="nucleotide sequence ID" value="NZ_LWMT01000007.1"/>
</dbReference>
<reference evidence="6 7" key="1">
    <citation type="submission" date="2016-04" db="EMBL/GenBank/DDBJ databases">
        <title>Genome sequence of Methanobrevibacter filiformis DSM 11501.</title>
        <authorList>
            <person name="Poehlein A."/>
            <person name="Seedorf H."/>
            <person name="Daniel R."/>
        </authorList>
    </citation>
    <scope>NUCLEOTIDE SEQUENCE [LARGE SCALE GENOMIC DNA]</scope>
    <source>
        <strain evidence="6 7">DSM 11501</strain>
    </source>
</reference>
<evidence type="ECO:0000313" key="6">
    <source>
        <dbReference type="EMBL" id="KZX17603.1"/>
    </source>
</evidence>
<dbReference type="InterPro" id="IPR050197">
    <property type="entry name" value="Aldolase_class_II_sugar_metab"/>
</dbReference>
<dbReference type="Pfam" id="PF00596">
    <property type="entry name" value="Aldolase_II"/>
    <property type="match status" value="1"/>
</dbReference>
<dbReference type="EC" id="4.1.2.17" evidence="6"/>
<dbReference type="UniPathway" id="UPA00071"/>
<dbReference type="InterPro" id="IPR001303">
    <property type="entry name" value="Aldolase_II/adducin_N"/>
</dbReference>
<accession>A0A166FET4</accession>
<keyword evidence="3" id="KW-0677">Repeat</keyword>
<dbReference type="EMBL" id="LWMT01000007">
    <property type="protein sequence ID" value="KZX17603.1"/>
    <property type="molecule type" value="Genomic_DNA"/>
</dbReference>
<evidence type="ECO:0000256" key="2">
    <source>
        <dbReference type="ARBA" id="ARBA00022729"/>
    </source>
</evidence>
<evidence type="ECO:0000259" key="5">
    <source>
        <dbReference type="PROSITE" id="PS51223"/>
    </source>
</evidence>
<organism evidence="6 7">
    <name type="scientific">Methanobrevibacter filiformis</name>
    <dbReference type="NCBI Taxonomy" id="55758"/>
    <lineage>
        <taxon>Archaea</taxon>
        <taxon>Methanobacteriati</taxon>
        <taxon>Methanobacteriota</taxon>
        <taxon>Methanomada group</taxon>
        <taxon>Methanobacteria</taxon>
        <taxon>Methanobacteriales</taxon>
        <taxon>Methanobacteriaceae</taxon>
        <taxon>Methanobrevibacter</taxon>
    </lineage>
</organism>
<keyword evidence="2" id="KW-0732">Signal</keyword>
<name>A0A166FET4_9EURY</name>
<dbReference type="PANTHER" id="PTHR22789:SF0">
    <property type="entry name" value="3-OXO-TETRONATE 4-PHOSPHATE DECARBOXYLASE-RELATED"/>
    <property type="match status" value="1"/>
</dbReference>
<dbReference type="STRING" id="55758.MBFIL_00500"/>
<comment type="caution">
    <text evidence="6">The sequence shown here is derived from an EMBL/GenBank/DDBJ whole genome shotgun (WGS) entry which is preliminary data.</text>
</comment>
<dbReference type="SMART" id="SM01007">
    <property type="entry name" value="Aldolase_II"/>
    <property type="match status" value="1"/>
</dbReference>
<dbReference type="Proteomes" id="UP000077066">
    <property type="component" value="Unassembled WGS sequence"/>
</dbReference>
<keyword evidence="7" id="KW-1185">Reference proteome</keyword>
<proteinExistence type="predicted"/>
<keyword evidence="1" id="KW-0479">Metal-binding</keyword>
<dbReference type="PROSITE" id="PS51223">
    <property type="entry name" value="MAP"/>
    <property type="match status" value="1"/>
</dbReference>
<sequence>MNNIIKSVIETSKYVFERKLVSGKAGNVSARFKNEDMDVIAITPTLKSLNRLNESDIVLVDINGKNLTKGKPSSEVFMHLAIYKSRNDVDGIVHTHSPYATGFSFSNEKIKRLEGFGAIKTEYLPELKYEKPGSSDLAHGAAEKLGQEDVLVLKNHGIIAIGETVHEAGDLAEFVEEIAKTQYITKILNK</sequence>
<protein>
    <submittedName>
        <fullName evidence="6">L-fuculose phosphate aldolase</fullName>
        <ecNumber evidence="6">4.1.2.17</ecNumber>
    </submittedName>
</protein>
<dbReference type="GO" id="GO:0005829">
    <property type="term" value="C:cytosol"/>
    <property type="evidence" value="ECO:0007669"/>
    <property type="project" value="TreeGrafter"/>
</dbReference>
<keyword evidence="4 6" id="KW-0456">Lyase</keyword>
<dbReference type="InterPro" id="IPR036409">
    <property type="entry name" value="Aldolase_II/adducin_N_sf"/>
</dbReference>
<dbReference type="GO" id="GO:0019323">
    <property type="term" value="P:pentose catabolic process"/>
    <property type="evidence" value="ECO:0007669"/>
    <property type="project" value="TreeGrafter"/>
</dbReference>
<evidence type="ECO:0000313" key="7">
    <source>
        <dbReference type="Proteomes" id="UP000077066"/>
    </source>
</evidence>
<dbReference type="Gene3D" id="3.40.225.10">
    <property type="entry name" value="Class II aldolase/adducin N-terminal domain"/>
    <property type="match status" value="1"/>
</dbReference>
<dbReference type="AlphaFoldDB" id="A0A166FET4"/>
<feature type="domain" description="MAP" evidence="5">
    <location>
        <begin position="1"/>
        <end position="74"/>
    </location>
</feature>
<evidence type="ECO:0000256" key="3">
    <source>
        <dbReference type="ARBA" id="ARBA00022737"/>
    </source>
</evidence>
<dbReference type="OrthoDB" id="18709at2157"/>